<dbReference type="SUPFAM" id="SSF48264">
    <property type="entry name" value="Cytochrome P450"/>
    <property type="match status" value="1"/>
</dbReference>
<name>A0ABP4V7Q1_9ACTN</name>
<keyword evidence="5 7" id="KW-0408">Iron</keyword>
<evidence type="ECO:0000256" key="5">
    <source>
        <dbReference type="ARBA" id="ARBA00023004"/>
    </source>
</evidence>
<proteinExistence type="inferred from homology"/>
<dbReference type="InterPro" id="IPR017972">
    <property type="entry name" value="Cyt_P450_CS"/>
</dbReference>
<dbReference type="PROSITE" id="PS00086">
    <property type="entry name" value="CYTOCHROME_P450"/>
    <property type="match status" value="1"/>
</dbReference>
<evidence type="ECO:0000313" key="9">
    <source>
        <dbReference type="Proteomes" id="UP001500618"/>
    </source>
</evidence>
<gene>
    <name evidence="8" type="ORF">GCM10009765_79800</name>
</gene>
<dbReference type="CDD" id="cd11030">
    <property type="entry name" value="CYP105-like"/>
    <property type="match status" value="1"/>
</dbReference>
<dbReference type="PRINTS" id="PR00359">
    <property type="entry name" value="BP450"/>
</dbReference>
<dbReference type="PANTHER" id="PTHR46696">
    <property type="entry name" value="P450, PUTATIVE (EUROFUNG)-RELATED"/>
    <property type="match status" value="1"/>
</dbReference>
<keyword evidence="6 7" id="KW-0503">Monooxygenase</keyword>
<keyword evidence="9" id="KW-1185">Reference proteome</keyword>
<keyword evidence="2 7" id="KW-0349">Heme</keyword>
<evidence type="ECO:0000256" key="6">
    <source>
        <dbReference type="ARBA" id="ARBA00023033"/>
    </source>
</evidence>
<comment type="caution">
    <text evidence="8">The sequence shown here is derived from an EMBL/GenBank/DDBJ whole genome shotgun (WGS) entry which is preliminary data.</text>
</comment>
<protein>
    <submittedName>
        <fullName evidence="8">Cytochrome P450</fullName>
    </submittedName>
</protein>
<keyword evidence="4 7" id="KW-0560">Oxidoreductase</keyword>
<dbReference type="InterPro" id="IPR036396">
    <property type="entry name" value="Cyt_P450_sf"/>
</dbReference>
<dbReference type="RefSeq" id="WP_344315184.1">
    <property type="nucleotide sequence ID" value="NZ_BAAANY010000043.1"/>
</dbReference>
<organism evidence="8 9">
    <name type="scientific">Fodinicola feengrottensis</name>
    <dbReference type="NCBI Taxonomy" id="435914"/>
    <lineage>
        <taxon>Bacteria</taxon>
        <taxon>Bacillati</taxon>
        <taxon>Actinomycetota</taxon>
        <taxon>Actinomycetes</taxon>
        <taxon>Mycobacteriales</taxon>
        <taxon>Fodinicola</taxon>
    </lineage>
</organism>
<sequence length="390" mass="42557">MDAVKLPTERSPRCPFDPPAGLAELRERPVRRMLFPDGHLGWLVTGHAQVRAVLADPRFSSRHELGHYPLADIGTPPPAPPGTLTAMDAPEHTRFRRLLVGRFTVRRMRQLTDRLVEICTDHLDAMEQHGSPTDLVAAYAQPVPALMICELLGVPYADRASFQSHIGVLSGVDTTMEEQYAAYQTLIDYLAGLVVAKRAVPTDDMLSELTASDLTDTELAGVATFLLGAGFDTTMNMLSLGTYALLRHPDQAAALRAEPELAASTVEELLRYLTIAHTGARYAIADVELDGELIRAGETVAISLAAANRDPDKYADPDRLDVRRQATGQLAFGHGIHQCLGQQLARTELQVALPALFTRFPDLHLAVPADAVPLRQGTDIYGVLRLPVAW</sequence>
<evidence type="ECO:0000313" key="8">
    <source>
        <dbReference type="EMBL" id="GAA1719478.1"/>
    </source>
</evidence>
<dbReference type="PRINTS" id="PR00385">
    <property type="entry name" value="P450"/>
</dbReference>
<evidence type="ECO:0000256" key="1">
    <source>
        <dbReference type="ARBA" id="ARBA00010617"/>
    </source>
</evidence>
<dbReference type="InterPro" id="IPR002397">
    <property type="entry name" value="Cyt_P450_B"/>
</dbReference>
<accession>A0ABP4V7Q1</accession>
<comment type="similarity">
    <text evidence="1 7">Belongs to the cytochrome P450 family.</text>
</comment>
<keyword evidence="3 7" id="KW-0479">Metal-binding</keyword>
<dbReference type="PANTHER" id="PTHR46696:SF1">
    <property type="entry name" value="CYTOCHROME P450 YJIB-RELATED"/>
    <property type="match status" value="1"/>
</dbReference>
<evidence type="ECO:0000256" key="7">
    <source>
        <dbReference type="RuleBase" id="RU000461"/>
    </source>
</evidence>
<evidence type="ECO:0000256" key="4">
    <source>
        <dbReference type="ARBA" id="ARBA00023002"/>
    </source>
</evidence>
<dbReference type="InterPro" id="IPR001128">
    <property type="entry name" value="Cyt_P450"/>
</dbReference>
<evidence type="ECO:0000256" key="3">
    <source>
        <dbReference type="ARBA" id="ARBA00022723"/>
    </source>
</evidence>
<dbReference type="EMBL" id="BAAANY010000043">
    <property type="protein sequence ID" value="GAA1719478.1"/>
    <property type="molecule type" value="Genomic_DNA"/>
</dbReference>
<evidence type="ECO:0000256" key="2">
    <source>
        <dbReference type="ARBA" id="ARBA00022617"/>
    </source>
</evidence>
<reference evidence="9" key="1">
    <citation type="journal article" date="2019" name="Int. J. Syst. Evol. Microbiol.">
        <title>The Global Catalogue of Microorganisms (GCM) 10K type strain sequencing project: providing services to taxonomists for standard genome sequencing and annotation.</title>
        <authorList>
            <consortium name="The Broad Institute Genomics Platform"/>
            <consortium name="The Broad Institute Genome Sequencing Center for Infectious Disease"/>
            <person name="Wu L."/>
            <person name="Ma J."/>
        </authorList>
    </citation>
    <scope>NUCLEOTIDE SEQUENCE [LARGE SCALE GENOMIC DNA]</scope>
    <source>
        <strain evidence="9">JCM 14718</strain>
    </source>
</reference>
<dbReference type="Pfam" id="PF00067">
    <property type="entry name" value="p450"/>
    <property type="match status" value="1"/>
</dbReference>
<dbReference type="Proteomes" id="UP001500618">
    <property type="component" value="Unassembled WGS sequence"/>
</dbReference>
<dbReference type="Gene3D" id="1.10.630.10">
    <property type="entry name" value="Cytochrome P450"/>
    <property type="match status" value="1"/>
</dbReference>